<dbReference type="InterPro" id="IPR008995">
    <property type="entry name" value="Mo/tungstate-bd_C_term_dom"/>
</dbReference>
<sequence length="417" mass="44944">MSGLILENVEKRFGTACAVQGVNLHLPEGKLVCFLGPSGCGKTTLLRLIAGLETLSAGQIRLDGNDISSVPAHQRNFGMVFQSLALFPHMTVGENIAYPLRLRGMEKSAQQRRVAELLQLIQLQEMKDRPVAKLSGGQRQRVAIARAIAADPKLLLLDEPLSALDAKLREAMQVEIRQLQQRLGITTIMVTHDQREAMTMADIVVVMGHNRVQQVGTPIEIYRNPANEFVADFIGMGNILPATAIGDGRVGLRSGAAIRVPLPDRIHVGAAVKIMVRPEELELSHVSEFDDDQTRGSVIFMRDSGTMIETSVDGASTVLAALTTPSQNFGVIKILVRPEGNESPSAFEPDSNHVYGTVTFVRDIGATIETTIDCDGVQLTALSTPRQGLGLVVGNPVAVKIPAHACCVLEARGELTS</sequence>
<dbReference type="SMART" id="SM00382">
    <property type="entry name" value="AAA"/>
    <property type="match status" value="1"/>
</dbReference>
<keyword evidence="3" id="KW-0547">Nucleotide-binding</keyword>
<dbReference type="InterPro" id="IPR003439">
    <property type="entry name" value="ABC_transporter-like_ATP-bd"/>
</dbReference>
<dbReference type="EMBL" id="JBHRTP010000036">
    <property type="protein sequence ID" value="MFC3108728.1"/>
    <property type="molecule type" value="Genomic_DNA"/>
</dbReference>
<evidence type="ECO:0000313" key="6">
    <source>
        <dbReference type="EMBL" id="MFC3108728.1"/>
    </source>
</evidence>
<evidence type="ECO:0000256" key="3">
    <source>
        <dbReference type="ARBA" id="ARBA00022741"/>
    </source>
</evidence>
<gene>
    <name evidence="6" type="ORF">ACFOFO_12270</name>
</gene>
<protein>
    <submittedName>
        <fullName evidence="6">ABC transporter ATP-binding protein</fullName>
    </submittedName>
</protein>
<reference evidence="7" key="1">
    <citation type="journal article" date="2019" name="Int. J. Syst. Evol. Microbiol.">
        <title>The Global Catalogue of Microorganisms (GCM) 10K type strain sequencing project: providing services to taxonomists for standard genome sequencing and annotation.</title>
        <authorList>
            <consortium name="The Broad Institute Genomics Platform"/>
            <consortium name="The Broad Institute Genome Sequencing Center for Infectious Disease"/>
            <person name="Wu L."/>
            <person name="Ma J."/>
        </authorList>
    </citation>
    <scope>NUCLEOTIDE SEQUENCE [LARGE SCALE GENOMIC DNA]</scope>
    <source>
        <strain evidence="7">KCTC 42986</strain>
    </source>
</reference>
<dbReference type="Proteomes" id="UP001595530">
    <property type="component" value="Unassembled WGS sequence"/>
</dbReference>
<accession>A0ABV7F105</accession>
<dbReference type="Pfam" id="PF00005">
    <property type="entry name" value="ABC_tran"/>
    <property type="match status" value="1"/>
</dbReference>
<dbReference type="SUPFAM" id="SSF50331">
    <property type="entry name" value="MOP-like"/>
    <property type="match status" value="2"/>
</dbReference>
<dbReference type="GO" id="GO:0005524">
    <property type="term" value="F:ATP binding"/>
    <property type="evidence" value="ECO:0007669"/>
    <property type="project" value="UniProtKB-KW"/>
</dbReference>
<evidence type="ECO:0000256" key="2">
    <source>
        <dbReference type="ARBA" id="ARBA00022475"/>
    </source>
</evidence>
<comment type="caution">
    <text evidence="6">The sequence shown here is derived from an EMBL/GenBank/DDBJ whole genome shotgun (WGS) entry which is preliminary data.</text>
</comment>
<evidence type="ECO:0000313" key="7">
    <source>
        <dbReference type="Proteomes" id="UP001595530"/>
    </source>
</evidence>
<dbReference type="PANTHER" id="PTHR42781:SF4">
    <property type="entry name" value="SPERMIDINE_PUTRESCINE IMPORT ATP-BINDING PROTEIN POTA"/>
    <property type="match status" value="1"/>
</dbReference>
<dbReference type="Gene3D" id="2.40.50.100">
    <property type="match status" value="1"/>
</dbReference>
<dbReference type="SUPFAM" id="SSF52540">
    <property type="entry name" value="P-loop containing nucleoside triphosphate hydrolases"/>
    <property type="match status" value="1"/>
</dbReference>
<dbReference type="Gene3D" id="3.40.50.300">
    <property type="entry name" value="P-loop containing nucleotide triphosphate hydrolases"/>
    <property type="match status" value="1"/>
</dbReference>
<proteinExistence type="predicted"/>
<dbReference type="PANTHER" id="PTHR42781">
    <property type="entry name" value="SPERMIDINE/PUTRESCINE IMPORT ATP-BINDING PROTEIN POTA"/>
    <property type="match status" value="1"/>
</dbReference>
<dbReference type="PROSITE" id="PS00211">
    <property type="entry name" value="ABC_TRANSPORTER_1"/>
    <property type="match status" value="1"/>
</dbReference>
<keyword evidence="2" id="KW-1003">Cell membrane</keyword>
<organism evidence="6 7">
    <name type="scientific">Undibacterium arcticum</name>
    <dbReference type="NCBI Taxonomy" id="1762892"/>
    <lineage>
        <taxon>Bacteria</taxon>
        <taxon>Pseudomonadati</taxon>
        <taxon>Pseudomonadota</taxon>
        <taxon>Betaproteobacteria</taxon>
        <taxon>Burkholderiales</taxon>
        <taxon>Oxalobacteraceae</taxon>
        <taxon>Undibacterium</taxon>
    </lineage>
</organism>
<dbReference type="InterPro" id="IPR050093">
    <property type="entry name" value="ABC_SmlMolc_Importer"/>
</dbReference>
<dbReference type="InterPro" id="IPR017871">
    <property type="entry name" value="ABC_transporter-like_CS"/>
</dbReference>
<name>A0ABV7F105_9BURK</name>
<feature type="domain" description="ABC transporter" evidence="5">
    <location>
        <begin position="4"/>
        <end position="234"/>
    </location>
</feature>
<dbReference type="PROSITE" id="PS50893">
    <property type="entry name" value="ABC_TRANSPORTER_2"/>
    <property type="match status" value="1"/>
</dbReference>
<dbReference type="InterPro" id="IPR003593">
    <property type="entry name" value="AAA+_ATPase"/>
</dbReference>
<keyword evidence="2" id="KW-0472">Membrane</keyword>
<keyword evidence="4 6" id="KW-0067">ATP-binding</keyword>
<dbReference type="InterPro" id="IPR027417">
    <property type="entry name" value="P-loop_NTPase"/>
</dbReference>
<keyword evidence="7" id="KW-1185">Reference proteome</keyword>
<dbReference type="RefSeq" id="WP_390323304.1">
    <property type="nucleotide sequence ID" value="NZ_JBHRTP010000036.1"/>
</dbReference>
<evidence type="ECO:0000256" key="1">
    <source>
        <dbReference type="ARBA" id="ARBA00022448"/>
    </source>
</evidence>
<keyword evidence="1" id="KW-0813">Transport</keyword>
<evidence type="ECO:0000259" key="5">
    <source>
        <dbReference type="PROSITE" id="PS50893"/>
    </source>
</evidence>
<evidence type="ECO:0000256" key="4">
    <source>
        <dbReference type="ARBA" id="ARBA00022840"/>
    </source>
</evidence>